<feature type="compositionally biased region" description="Polar residues" evidence="1">
    <location>
        <begin position="214"/>
        <end position="239"/>
    </location>
</feature>
<dbReference type="InterPro" id="IPR011042">
    <property type="entry name" value="6-blade_b-propeller_TolB-like"/>
</dbReference>
<proteinExistence type="predicted"/>
<dbReference type="SUPFAM" id="SSF63829">
    <property type="entry name" value="Calcium-dependent phosphotriesterase"/>
    <property type="match status" value="1"/>
</dbReference>
<feature type="region of interest" description="Disordered" evidence="1">
    <location>
        <begin position="214"/>
        <end position="275"/>
    </location>
</feature>
<gene>
    <name evidence="2" type="ORF">DPMN_022660</name>
</gene>
<name>A0A9D4NQG5_DREPO</name>
<evidence type="ECO:0000313" key="2">
    <source>
        <dbReference type="EMBL" id="KAH3898429.1"/>
    </source>
</evidence>
<dbReference type="AlphaFoldDB" id="A0A9D4NQG5"/>
<reference evidence="2" key="1">
    <citation type="journal article" date="2019" name="bioRxiv">
        <title>The Genome of the Zebra Mussel, Dreissena polymorpha: A Resource for Invasive Species Research.</title>
        <authorList>
            <person name="McCartney M.A."/>
            <person name="Auch B."/>
            <person name="Kono T."/>
            <person name="Mallez S."/>
            <person name="Zhang Y."/>
            <person name="Obille A."/>
            <person name="Becker A."/>
            <person name="Abrahante J.E."/>
            <person name="Garbe J."/>
            <person name="Badalamenti J.P."/>
            <person name="Herman A."/>
            <person name="Mangelson H."/>
            <person name="Liachko I."/>
            <person name="Sullivan S."/>
            <person name="Sone E.D."/>
            <person name="Koren S."/>
            <person name="Silverstein K.A.T."/>
            <person name="Beckman K.B."/>
            <person name="Gohl D.M."/>
        </authorList>
    </citation>
    <scope>NUCLEOTIDE SEQUENCE</scope>
    <source>
        <strain evidence="2">Duluth1</strain>
        <tissue evidence="2">Whole animal</tissue>
    </source>
</reference>
<reference evidence="2" key="2">
    <citation type="submission" date="2020-11" db="EMBL/GenBank/DDBJ databases">
        <authorList>
            <person name="McCartney M.A."/>
            <person name="Auch B."/>
            <person name="Kono T."/>
            <person name="Mallez S."/>
            <person name="Becker A."/>
            <person name="Gohl D.M."/>
            <person name="Silverstein K.A.T."/>
            <person name="Koren S."/>
            <person name="Bechman K.B."/>
            <person name="Herman A."/>
            <person name="Abrahante J.E."/>
            <person name="Garbe J."/>
        </authorList>
    </citation>
    <scope>NUCLEOTIDE SEQUENCE</scope>
    <source>
        <strain evidence="2">Duluth1</strain>
        <tissue evidence="2">Whole animal</tissue>
    </source>
</reference>
<comment type="caution">
    <text evidence="2">The sequence shown here is derived from an EMBL/GenBank/DDBJ whole genome shotgun (WGS) entry which is preliminary data.</text>
</comment>
<dbReference type="EMBL" id="JAIWYP010000001">
    <property type="protein sequence ID" value="KAH3898429.1"/>
    <property type="molecule type" value="Genomic_DNA"/>
</dbReference>
<accession>A0A9D4NQG5</accession>
<protein>
    <recommendedName>
        <fullName evidence="4">B box-type domain-containing protein</fullName>
    </recommendedName>
</protein>
<evidence type="ECO:0000313" key="3">
    <source>
        <dbReference type="Proteomes" id="UP000828390"/>
    </source>
</evidence>
<keyword evidence="3" id="KW-1185">Reference proteome</keyword>
<organism evidence="2 3">
    <name type="scientific">Dreissena polymorpha</name>
    <name type="common">Zebra mussel</name>
    <name type="synonym">Mytilus polymorpha</name>
    <dbReference type="NCBI Taxonomy" id="45954"/>
    <lineage>
        <taxon>Eukaryota</taxon>
        <taxon>Metazoa</taxon>
        <taxon>Spiralia</taxon>
        <taxon>Lophotrochozoa</taxon>
        <taxon>Mollusca</taxon>
        <taxon>Bivalvia</taxon>
        <taxon>Autobranchia</taxon>
        <taxon>Heteroconchia</taxon>
        <taxon>Euheterodonta</taxon>
        <taxon>Imparidentia</taxon>
        <taxon>Neoheterodontei</taxon>
        <taxon>Myida</taxon>
        <taxon>Dreissenoidea</taxon>
        <taxon>Dreissenidae</taxon>
        <taxon>Dreissena</taxon>
    </lineage>
</organism>
<evidence type="ECO:0008006" key="4">
    <source>
        <dbReference type="Google" id="ProtNLM"/>
    </source>
</evidence>
<dbReference type="Proteomes" id="UP000828390">
    <property type="component" value="Unassembled WGS sequence"/>
</dbReference>
<dbReference type="Gene3D" id="2.120.10.30">
    <property type="entry name" value="TolB, C-terminal domain"/>
    <property type="match status" value="1"/>
</dbReference>
<sequence>MDKCRDHNKTIKFFCEDHSKLCCNTCAFIHRKCDNVNELASLSNLEGLELQDLNKTLLKLTIDNVSIKRNSEKALSETNENLPKQIDEIKDRIIDILNKEQIKIIKDADIFKAEEMKRLGEITKACSHMNSNINELIPFISAVGKHGTTQQKYIITKVIKDNIKDIETQITEERNKHVHSTVSVEFSKQLLSLLSEEKGFVKLKVERHFTHTDAVQTSPTEMQESSEVISSARNPTSPHNRNHRRSLKNLPARKPELAPEPPTEETIERRDTTSIMSLPVTTGCSSASAQAAPIKAVTLEQLLSVDIKQTEDDGKEPFLSGLKFLPDGRLVTVDNNNKKCILMDGRLQIQGKPYKFNKYPRDVECLSQCELAVTMSGKTVCLLSVSHDNVIVLTREIKTSTDVFSICCRTPTNMVFSTCDDSRPVRMITQAGIESDFDRVPFTKKTYKLGESKCTYVTSKNTLVLTDRYAHTVYMYDTVKGTSRAVTNANIQQPVGACVGPGDTVLVCSGARDYVVHLTDKGDILGTYRVDMTLPFSMCMNKDGTRLAVSNGTIGMRKLMMYKLS</sequence>
<dbReference type="CDD" id="cd19776">
    <property type="entry name" value="Bbox2_TRIM25_C-IV"/>
    <property type="match status" value="1"/>
</dbReference>
<evidence type="ECO:0000256" key="1">
    <source>
        <dbReference type="SAM" id="MobiDB-lite"/>
    </source>
</evidence>
<dbReference type="SUPFAM" id="SSF57845">
    <property type="entry name" value="B-box zinc-binding domain"/>
    <property type="match status" value="1"/>
</dbReference>